<dbReference type="InterPro" id="IPR012675">
    <property type="entry name" value="Beta-grasp_dom_sf"/>
</dbReference>
<keyword evidence="1" id="KW-0934">Plastid</keyword>
<dbReference type="SUPFAM" id="SSF54285">
    <property type="entry name" value="MoaD/ThiS"/>
    <property type="match status" value="1"/>
</dbReference>
<accession>A0A1C9CE04</accession>
<dbReference type="AlphaFoldDB" id="A0A1C9CE04"/>
<dbReference type="Pfam" id="PF02597">
    <property type="entry name" value="ThiS"/>
    <property type="match status" value="1"/>
</dbReference>
<reference evidence="1" key="1">
    <citation type="journal article" date="2016" name="BMC Biol.">
        <title>Parallel evolution of highly conserved plastid genome architecture in red seaweeds and seed plants.</title>
        <authorList>
            <person name="Lee J."/>
            <person name="Cho C.H."/>
            <person name="Park S.I."/>
            <person name="Choi J.W."/>
            <person name="Song H.S."/>
            <person name="West J.A."/>
            <person name="Bhattacharya D."/>
            <person name="Yoon H.S."/>
        </authorList>
    </citation>
    <scope>NUCLEOTIDE SEQUENCE</scope>
</reference>
<dbReference type="GeneID" id="29073746"/>
<dbReference type="InterPro" id="IPR003749">
    <property type="entry name" value="ThiS/MoaD-like"/>
</dbReference>
<evidence type="ECO:0000313" key="1">
    <source>
        <dbReference type="EMBL" id="AOM66609.1"/>
    </source>
</evidence>
<dbReference type="RefSeq" id="YP_009297266.1">
    <property type="nucleotide sequence ID" value="NC_031175.1"/>
</dbReference>
<gene>
    <name evidence="1" type="primary">thiS</name>
    <name evidence="1" type="ORF">Psor_134</name>
</gene>
<name>A0A1C9CE04_PORSO</name>
<organism evidence="1">
    <name type="scientific">Porphyridium sordidum</name>
    <name type="common">Red alga</name>
    <dbReference type="NCBI Taxonomy" id="28024"/>
    <lineage>
        <taxon>Eukaryota</taxon>
        <taxon>Rhodophyta</taxon>
        <taxon>Bangiophyceae</taxon>
        <taxon>Porphyridiales</taxon>
        <taxon>Porphyridiaceae</taxon>
        <taxon>Porphyridium</taxon>
    </lineage>
</organism>
<protein>
    <submittedName>
        <fullName evidence="1">Thiamine biosynthesis protein S</fullName>
    </submittedName>
</protein>
<dbReference type="CDD" id="cd00565">
    <property type="entry name" value="Ubl_ThiS"/>
    <property type="match status" value="1"/>
</dbReference>
<proteinExistence type="predicted"/>
<dbReference type="InterPro" id="IPR016155">
    <property type="entry name" value="Mopterin_synth/thiamin_S_b"/>
</dbReference>
<dbReference type="InterPro" id="IPR010035">
    <property type="entry name" value="Thi_S"/>
</dbReference>
<dbReference type="EMBL" id="KX284720">
    <property type="protein sequence ID" value="AOM66609.1"/>
    <property type="molecule type" value="Genomic_DNA"/>
</dbReference>
<sequence>MKTQVYSFDDRIRIKLNGEYFSCSAHISLAKLIDYLDFQPDKVILEHNSKLLSNTDFHQYFLKDGDVVEIVTVVGGG</sequence>
<dbReference type="NCBIfam" id="TIGR01683">
    <property type="entry name" value="thiS"/>
    <property type="match status" value="1"/>
</dbReference>
<geneLocation type="plastid" evidence="1"/>
<dbReference type="Gene3D" id="3.10.20.30">
    <property type="match status" value="1"/>
</dbReference>
<dbReference type="PANTHER" id="PTHR34472">
    <property type="entry name" value="SULFUR CARRIER PROTEIN THIS"/>
    <property type="match status" value="1"/>
</dbReference>
<dbReference type="PANTHER" id="PTHR34472:SF1">
    <property type="entry name" value="SULFUR CARRIER PROTEIN THIS"/>
    <property type="match status" value="1"/>
</dbReference>